<dbReference type="Proteomes" id="UP000814033">
    <property type="component" value="Unassembled WGS sequence"/>
</dbReference>
<comment type="caution">
    <text evidence="1">The sequence shown here is derived from an EMBL/GenBank/DDBJ whole genome shotgun (WGS) entry which is preliminary data.</text>
</comment>
<dbReference type="EMBL" id="MU276242">
    <property type="protein sequence ID" value="KAI0039968.1"/>
    <property type="molecule type" value="Genomic_DNA"/>
</dbReference>
<reference evidence="1" key="2">
    <citation type="journal article" date="2022" name="New Phytol.">
        <title>Evolutionary transition to the ectomycorrhizal habit in the genomes of a hyperdiverse lineage of mushroom-forming fungi.</title>
        <authorList>
            <person name="Looney B."/>
            <person name="Miyauchi S."/>
            <person name="Morin E."/>
            <person name="Drula E."/>
            <person name="Courty P.E."/>
            <person name="Kohler A."/>
            <person name="Kuo A."/>
            <person name="LaButti K."/>
            <person name="Pangilinan J."/>
            <person name="Lipzen A."/>
            <person name="Riley R."/>
            <person name="Andreopoulos W."/>
            <person name="He G."/>
            <person name="Johnson J."/>
            <person name="Nolan M."/>
            <person name="Tritt A."/>
            <person name="Barry K.W."/>
            <person name="Grigoriev I.V."/>
            <person name="Nagy L.G."/>
            <person name="Hibbett D."/>
            <person name="Henrissat B."/>
            <person name="Matheny P.B."/>
            <person name="Labbe J."/>
            <person name="Martin F.M."/>
        </authorList>
    </citation>
    <scope>NUCLEOTIDE SEQUENCE</scope>
    <source>
        <strain evidence="1">FP105234-sp</strain>
    </source>
</reference>
<gene>
    <name evidence="1" type="ORF">FA95DRAFT_1577254</name>
</gene>
<organism evidence="1 2">
    <name type="scientific">Auriscalpium vulgare</name>
    <dbReference type="NCBI Taxonomy" id="40419"/>
    <lineage>
        <taxon>Eukaryota</taxon>
        <taxon>Fungi</taxon>
        <taxon>Dikarya</taxon>
        <taxon>Basidiomycota</taxon>
        <taxon>Agaricomycotina</taxon>
        <taxon>Agaricomycetes</taxon>
        <taxon>Russulales</taxon>
        <taxon>Auriscalpiaceae</taxon>
        <taxon>Auriscalpium</taxon>
    </lineage>
</organism>
<evidence type="ECO:0000313" key="1">
    <source>
        <dbReference type="EMBL" id="KAI0039968.1"/>
    </source>
</evidence>
<evidence type="ECO:0000313" key="2">
    <source>
        <dbReference type="Proteomes" id="UP000814033"/>
    </source>
</evidence>
<protein>
    <submittedName>
        <fullName evidence="1">Uncharacterized protein</fullName>
    </submittedName>
</protein>
<accession>A0ACB8R8T1</accession>
<sequence length="317" mass="35590">MLDVEALIVEWVYRSSQSGEIDSKTLKACSLGNFRLRTYVTSVRIFIKSGEDEWDLDVPSPNKKGIALLTSCPNVTSIAFCDPMCSDPWQAEVERRLRAINLRPLQIEAYGQVYLVARMLAVFPSVRSIKAHVEDCDDPHDDLPPIILPCNVFLSWDSWNWDRELAENVTWMLSPWNKDDALRSITLNGPARSAASDGPLPPPPPPILALFSHMEELVFSELPEVPTSLPTSVRHIGVHLDRNPGPGGSQAVEQLLQAILALPHLRLLTASSAWPTEYLEIVRIWSRRRFEFIVYSQLVFGQKPACQGCLKLTRAPL</sequence>
<name>A0ACB8R8T1_9AGAM</name>
<reference evidence="1" key="1">
    <citation type="submission" date="2021-02" db="EMBL/GenBank/DDBJ databases">
        <authorList>
            <consortium name="DOE Joint Genome Institute"/>
            <person name="Ahrendt S."/>
            <person name="Looney B.P."/>
            <person name="Miyauchi S."/>
            <person name="Morin E."/>
            <person name="Drula E."/>
            <person name="Courty P.E."/>
            <person name="Chicoki N."/>
            <person name="Fauchery L."/>
            <person name="Kohler A."/>
            <person name="Kuo A."/>
            <person name="Labutti K."/>
            <person name="Pangilinan J."/>
            <person name="Lipzen A."/>
            <person name="Riley R."/>
            <person name="Andreopoulos W."/>
            <person name="He G."/>
            <person name="Johnson J."/>
            <person name="Barry K.W."/>
            <person name="Grigoriev I.V."/>
            <person name="Nagy L."/>
            <person name="Hibbett D."/>
            <person name="Henrissat B."/>
            <person name="Matheny P.B."/>
            <person name="Labbe J."/>
            <person name="Martin F."/>
        </authorList>
    </citation>
    <scope>NUCLEOTIDE SEQUENCE</scope>
    <source>
        <strain evidence="1">FP105234-sp</strain>
    </source>
</reference>
<proteinExistence type="predicted"/>
<keyword evidence="2" id="KW-1185">Reference proteome</keyword>